<feature type="signal peptide" evidence="1">
    <location>
        <begin position="1"/>
        <end position="24"/>
    </location>
</feature>
<proteinExistence type="predicted"/>
<organism evidence="2 3">
    <name type="scientific">Ceratitis capitata</name>
    <name type="common">Mediterranean fruit fly</name>
    <name type="synonym">Tephritis capitata</name>
    <dbReference type="NCBI Taxonomy" id="7213"/>
    <lineage>
        <taxon>Eukaryota</taxon>
        <taxon>Metazoa</taxon>
        <taxon>Ecdysozoa</taxon>
        <taxon>Arthropoda</taxon>
        <taxon>Hexapoda</taxon>
        <taxon>Insecta</taxon>
        <taxon>Pterygota</taxon>
        <taxon>Neoptera</taxon>
        <taxon>Endopterygota</taxon>
        <taxon>Diptera</taxon>
        <taxon>Brachycera</taxon>
        <taxon>Muscomorpha</taxon>
        <taxon>Tephritoidea</taxon>
        <taxon>Tephritidae</taxon>
        <taxon>Ceratitis</taxon>
        <taxon>Ceratitis</taxon>
    </lineage>
</organism>
<name>A0A811V6P8_CERCA</name>
<evidence type="ECO:0000313" key="3">
    <source>
        <dbReference type="Proteomes" id="UP000606786"/>
    </source>
</evidence>
<dbReference type="OrthoDB" id="7756265at2759"/>
<protein>
    <submittedName>
        <fullName evidence="2">(Mediterranean fruit fly) hypothetical protein</fullName>
    </submittedName>
</protein>
<dbReference type="Proteomes" id="UP000606786">
    <property type="component" value="Unassembled WGS sequence"/>
</dbReference>
<dbReference type="AlphaFoldDB" id="A0A811V6P8"/>
<gene>
    <name evidence="2" type="ORF">CCAP1982_LOCUS13600</name>
</gene>
<keyword evidence="1" id="KW-0732">Signal</keyword>
<accession>A0A811V6P8</accession>
<keyword evidence="3" id="KW-1185">Reference proteome</keyword>
<dbReference type="EMBL" id="CAJHJT010000034">
    <property type="protein sequence ID" value="CAD7005243.1"/>
    <property type="molecule type" value="Genomic_DNA"/>
</dbReference>
<evidence type="ECO:0000256" key="1">
    <source>
        <dbReference type="SAM" id="SignalP"/>
    </source>
</evidence>
<sequence length="171" mass="19834">MHIINSMVFITLMMFLCQNTSVNAQPVVDELTTCEDQLAKYRRFLLQAILSFEDVCDVYDTHSVNPFEAFYRQDQQDTVNAPLFRALQAGNAAAEQRSEIWAFFKLLMAQFNDMDFVNIIKEAVIDRCRIKSQQQHDEKRNSVVLGKKQRFHSWGGKRSHLDMDGSSMNML</sequence>
<comment type="caution">
    <text evidence="2">The sequence shown here is derived from an EMBL/GenBank/DDBJ whole genome shotgun (WGS) entry which is preliminary data.</text>
</comment>
<feature type="chain" id="PRO_5032744663" evidence="1">
    <location>
        <begin position="25"/>
        <end position="171"/>
    </location>
</feature>
<reference evidence="2" key="1">
    <citation type="submission" date="2020-11" db="EMBL/GenBank/DDBJ databases">
        <authorList>
            <person name="Whitehead M."/>
        </authorList>
    </citation>
    <scope>NUCLEOTIDE SEQUENCE</scope>
    <source>
        <strain evidence="2">EGII</strain>
    </source>
</reference>
<evidence type="ECO:0000313" key="2">
    <source>
        <dbReference type="EMBL" id="CAD7005243.1"/>
    </source>
</evidence>